<dbReference type="RefSeq" id="WP_275119080.1">
    <property type="nucleotide sequence ID" value="NZ_JAOTPO010000009.1"/>
</dbReference>
<feature type="transmembrane region" description="Helical" evidence="8">
    <location>
        <begin position="263"/>
        <end position="285"/>
    </location>
</feature>
<evidence type="ECO:0000256" key="5">
    <source>
        <dbReference type="ARBA" id="ARBA00022692"/>
    </source>
</evidence>
<keyword evidence="10" id="KW-1185">Reference proteome</keyword>
<dbReference type="PANTHER" id="PTHR34975:SF2">
    <property type="entry name" value="SPORE GERMINATION PROTEIN A2"/>
    <property type="match status" value="1"/>
</dbReference>
<evidence type="ECO:0000256" key="2">
    <source>
        <dbReference type="ARBA" id="ARBA00007998"/>
    </source>
</evidence>
<comment type="caution">
    <text evidence="9">The sequence shown here is derived from an EMBL/GenBank/DDBJ whole genome shotgun (WGS) entry which is preliminary data.</text>
</comment>
<feature type="transmembrane region" description="Helical" evidence="8">
    <location>
        <begin position="135"/>
        <end position="158"/>
    </location>
</feature>
<dbReference type="EMBL" id="JAOTPO010000009">
    <property type="protein sequence ID" value="MDE5414468.1"/>
    <property type="molecule type" value="Genomic_DNA"/>
</dbReference>
<sequence>MLQRRAVFFLLFMSLPIMAHVLLLPMLWDISGRDVWVAAIMSTPIGFLFAYLTWKLMNIEPKLSFFERTMKLFGTVLGPVLLFIWFIYFLFLASLTVSGLSEMLHVGFFEETPSWFFGILFSALVLYSVMKGIKVIAWCAAVLTIIIMISGHTISLMLGGQRTWQHLLPILEYGFTPVFWGVFIITAMWAEVFSLAVFNFRKKESKTMLYILLISIFINVLLVVSTGAGTITVFGLEQSQALTHPALSSVRMVSLGFIDRFDVYGLSLMTFGCFIRTGYYVVALLKCVSPALIEKAPKLSILGSVLLVYFLSLYFYKDKIMLDTMLVYYTLTSVIVLLPIVYLVRAKFKSSTTHSETESMN</sequence>
<accession>A0ABT5VG80</accession>
<evidence type="ECO:0000256" key="3">
    <source>
        <dbReference type="ARBA" id="ARBA00022448"/>
    </source>
</evidence>
<name>A0ABT5VG80_9BACI</name>
<keyword evidence="3" id="KW-0813">Transport</keyword>
<evidence type="ECO:0000313" key="10">
    <source>
        <dbReference type="Proteomes" id="UP001148125"/>
    </source>
</evidence>
<dbReference type="PANTHER" id="PTHR34975">
    <property type="entry name" value="SPORE GERMINATION PROTEIN A2"/>
    <property type="match status" value="1"/>
</dbReference>
<reference evidence="9" key="1">
    <citation type="submission" date="2024-05" db="EMBL/GenBank/DDBJ databases">
        <title>Alkalihalobacillus sp. strain MEB203 novel alkaliphilic bacterium from Lonar Lake, India.</title>
        <authorList>
            <person name="Joshi A."/>
            <person name="Thite S."/>
            <person name="Mengade P."/>
        </authorList>
    </citation>
    <scope>NUCLEOTIDE SEQUENCE</scope>
    <source>
        <strain evidence="9">MEB 203</strain>
    </source>
</reference>
<keyword evidence="7 8" id="KW-0472">Membrane</keyword>
<feature type="transmembrane region" description="Helical" evidence="8">
    <location>
        <begin position="178"/>
        <end position="198"/>
    </location>
</feature>
<comment type="subcellular location">
    <subcellularLocation>
        <location evidence="1">Membrane</location>
        <topology evidence="1">Multi-pass membrane protein</topology>
    </subcellularLocation>
</comment>
<proteinExistence type="inferred from homology"/>
<feature type="transmembrane region" description="Helical" evidence="8">
    <location>
        <begin position="7"/>
        <end position="28"/>
    </location>
</feature>
<comment type="similarity">
    <text evidence="2">Belongs to the amino acid-polyamine-organocation (APC) superfamily. Spore germination protein (SGP) (TC 2.A.3.9) family.</text>
</comment>
<evidence type="ECO:0000256" key="6">
    <source>
        <dbReference type="ARBA" id="ARBA00022989"/>
    </source>
</evidence>
<dbReference type="Pfam" id="PF03845">
    <property type="entry name" value="Spore_permease"/>
    <property type="match status" value="1"/>
</dbReference>
<keyword evidence="5 8" id="KW-0812">Transmembrane</keyword>
<feature type="transmembrane region" description="Helical" evidence="8">
    <location>
        <begin position="327"/>
        <end position="344"/>
    </location>
</feature>
<gene>
    <name evidence="9" type="ORF">N7Z68_13900</name>
</gene>
<dbReference type="NCBIfam" id="TIGR00912">
    <property type="entry name" value="2A0309"/>
    <property type="match status" value="1"/>
</dbReference>
<keyword evidence="4" id="KW-0309">Germination</keyword>
<protein>
    <submittedName>
        <fullName evidence="9">Spore germination protein</fullName>
    </submittedName>
</protein>
<feature type="transmembrane region" description="Helical" evidence="8">
    <location>
        <begin position="297"/>
        <end position="315"/>
    </location>
</feature>
<organism evidence="9 10">
    <name type="scientific">Alkalihalobacterium chitinilyticum</name>
    <dbReference type="NCBI Taxonomy" id="2980103"/>
    <lineage>
        <taxon>Bacteria</taxon>
        <taxon>Bacillati</taxon>
        <taxon>Bacillota</taxon>
        <taxon>Bacilli</taxon>
        <taxon>Bacillales</taxon>
        <taxon>Bacillaceae</taxon>
        <taxon>Alkalihalobacterium</taxon>
    </lineage>
</organism>
<feature type="transmembrane region" description="Helical" evidence="8">
    <location>
        <begin position="210"/>
        <end position="236"/>
    </location>
</feature>
<feature type="transmembrane region" description="Helical" evidence="8">
    <location>
        <begin position="72"/>
        <end position="93"/>
    </location>
</feature>
<dbReference type="Proteomes" id="UP001148125">
    <property type="component" value="Unassembled WGS sequence"/>
</dbReference>
<evidence type="ECO:0000256" key="1">
    <source>
        <dbReference type="ARBA" id="ARBA00004141"/>
    </source>
</evidence>
<evidence type="ECO:0000256" key="8">
    <source>
        <dbReference type="SAM" id="Phobius"/>
    </source>
</evidence>
<evidence type="ECO:0000313" key="9">
    <source>
        <dbReference type="EMBL" id="MDE5414468.1"/>
    </source>
</evidence>
<evidence type="ECO:0000256" key="4">
    <source>
        <dbReference type="ARBA" id="ARBA00022544"/>
    </source>
</evidence>
<feature type="transmembrane region" description="Helical" evidence="8">
    <location>
        <begin position="34"/>
        <end position="52"/>
    </location>
</feature>
<feature type="transmembrane region" description="Helical" evidence="8">
    <location>
        <begin position="113"/>
        <end position="130"/>
    </location>
</feature>
<keyword evidence="6 8" id="KW-1133">Transmembrane helix</keyword>
<dbReference type="InterPro" id="IPR004761">
    <property type="entry name" value="Spore_GerAB"/>
</dbReference>
<evidence type="ECO:0000256" key="7">
    <source>
        <dbReference type="ARBA" id="ARBA00023136"/>
    </source>
</evidence>